<name>A0AAJ5C8F2_9BASI</name>
<protein>
    <submittedName>
        <fullName evidence="2">Uncharacterized protein</fullName>
    </submittedName>
</protein>
<gene>
    <name evidence="2" type="ORF">MEPE_06218</name>
</gene>
<keyword evidence="3" id="KW-1185">Reference proteome</keyword>
<feature type="compositionally biased region" description="Polar residues" evidence="1">
    <location>
        <begin position="102"/>
        <end position="112"/>
    </location>
</feature>
<proteinExistence type="predicted"/>
<reference evidence="2" key="1">
    <citation type="submission" date="2023-10" db="EMBL/GenBank/DDBJ databases">
        <authorList>
            <person name="Guldener U."/>
        </authorList>
    </citation>
    <scope>NUCLEOTIDE SEQUENCE</scope>
    <source>
        <strain evidence="2">Mp4</strain>
    </source>
</reference>
<organism evidence="2 3">
    <name type="scientific">Melanopsichium pennsylvanicum</name>
    <dbReference type="NCBI Taxonomy" id="63383"/>
    <lineage>
        <taxon>Eukaryota</taxon>
        <taxon>Fungi</taxon>
        <taxon>Dikarya</taxon>
        <taxon>Basidiomycota</taxon>
        <taxon>Ustilaginomycotina</taxon>
        <taxon>Ustilaginomycetes</taxon>
        <taxon>Ustilaginales</taxon>
        <taxon>Ustilaginaceae</taxon>
        <taxon>Melanopsichium</taxon>
    </lineage>
</organism>
<evidence type="ECO:0000313" key="3">
    <source>
        <dbReference type="Proteomes" id="UP001294444"/>
    </source>
</evidence>
<evidence type="ECO:0000313" key="2">
    <source>
        <dbReference type="EMBL" id="SNX87508.1"/>
    </source>
</evidence>
<comment type="caution">
    <text evidence="2">The sequence shown here is derived from an EMBL/GenBank/DDBJ whole genome shotgun (WGS) entry which is preliminary data.</text>
</comment>
<evidence type="ECO:0000256" key="1">
    <source>
        <dbReference type="SAM" id="MobiDB-lite"/>
    </source>
</evidence>
<dbReference type="AlphaFoldDB" id="A0AAJ5C8F2"/>
<feature type="region of interest" description="Disordered" evidence="1">
    <location>
        <begin position="99"/>
        <end position="135"/>
    </location>
</feature>
<dbReference type="EMBL" id="OAPG01000019">
    <property type="protein sequence ID" value="SNX87508.1"/>
    <property type="molecule type" value="Genomic_DNA"/>
</dbReference>
<dbReference type="Proteomes" id="UP001294444">
    <property type="component" value="Unassembled WGS sequence"/>
</dbReference>
<accession>A0AAJ5C8F2</accession>
<sequence length="140" mass="15862">MVRMRNLVDFRKHVQEVEKRQKTTDQNLDRLQTMMEWVLGLVEVLACPEPETPTPMARPSPTAVPEERACLYKLYSTPTGARCHPEPVRLPPAFGLTAESVMANSPRGTGSQPKDDDDAPWPRELKTPFHGPPRHGYVLY</sequence>